<feature type="signal peptide" evidence="4">
    <location>
        <begin position="1"/>
        <end position="26"/>
    </location>
</feature>
<gene>
    <name evidence="6" type="ORF">WR25_07389</name>
</gene>
<proteinExistence type="predicted"/>
<feature type="chain" id="PRO_5012923270" description="CUB domain-containing protein" evidence="4">
    <location>
        <begin position="27"/>
        <end position="252"/>
    </location>
</feature>
<comment type="caution">
    <text evidence="3">Lacks conserved residue(s) required for the propagation of feature annotation.</text>
</comment>
<evidence type="ECO:0000256" key="2">
    <source>
        <dbReference type="ARBA" id="ARBA00023157"/>
    </source>
</evidence>
<name>A0A2A2J7X5_9BILA</name>
<evidence type="ECO:0000256" key="1">
    <source>
        <dbReference type="ARBA" id="ARBA00022737"/>
    </source>
</evidence>
<reference evidence="6 7" key="1">
    <citation type="journal article" date="2017" name="Curr. Biol.">
        <title>Genome architecture and evolution of a unichromosomal asexual nematode.</title>
        <authorList>
            <person name="Fradin H."/>
            <person name="Zegar C."/>
            <person name="Gutwein M."/>
            <person name="Lucas J."/>
            <person name="Kovtun M."/>
            <person name="Corcoran D."/>
            <person name="Baugh L.R."/>
            <person name="Kiontke K."/>
            <person name="Gunsalus K."/>
            <person name="Fitch D.H."/>
            <person name="Piano F."/>
        </authorList>
    </citation>
    <scope>NUCLEOTIDE SEQUENCE [LARGE SCALE GENOMIC DNA]</scope>
    <source>
        <strain evidence="6">PF1309</strain>
    </source>
</reference>
<dbReference type="Gene3D" id="2.60.120.290">
    <property type="entry name" value="Spermadhesin, CUB domain"/>
    <property type="match status" value="2"/>
</dbReference>
<evidence type="ECO:0000256" key="3">
    <source>
        <dbReference type="PROSITE-ProRule" id="PRU00059"/>
    </source>
</evidence>
<dbReference type="SUPFAM" id="SSF49854">
    <property type="entry name" value="Spermadhesin, CUB domain"/>
    <property type="match status" value="2"/>
</dbReference>
<dbReference type="EMBL" id="LIAE01010627">
    <property type="protein sequence ID" value="PAV57757.1"/>
    <property type="molecule type" value="Genomic_DNA"/>
</dbReference>
<keyword evidence="1" id="KW-0677">Repeat</keyword>
<keyword evidence="7" id="KW-1185">Reference proteome</keyword>
<dbReference type="InterPro" id="IPR000859">
    <property type="entry name" value="CUB_dom"/>
</dbReference>
<feature type="disulfide bond" evidence="3">
    <location>
        <begin position="34"/>
        <end position="61"/>
    </location>
</feature>
<dbReference type="CDD" id="cd00041">
    <property type="entry name" value="CUB"/>
    <property type="match status" value="1"/>
</dbReference>
<dbReference type="Proteomes" id="UP000218231">
    <property type="component" value="Unassembled WGS sequence"/>
</dbReference>
<evidence type="ECO:0000313" key="7">
    <source>
        <dbReference type="Proteomes" id="UP000218231"/>
    </source>
</evidence>
<evidence type="ECO:0000259" key="5">
    <source>
        <dbReference type="PROSITE" id="PS01180"/>
    </source>
</evidence>
<organism evidence="6 7">
    <name type="scientific">Diploscapter pachys</name>
    <dbReference type="NCBI Taxonomy" id="2018661"/>
    <lineage>
        <taxon>Eukaryota</taxon>
        <taxon>Metazoa</taxon>
        <taxon>Ecdysozoa</taxon>
        <taxon>Nematoda</taxon>
        <taxon>Chromadorea</taxon>
        <taxon>Rhabditida</taxon>
        <taxon>Rhabditina</taxon>
        <taxon>Rhabditomorpha</taxon>
        <taxon>Rhabditoidea</taxon>
        <taxon>Rhabditidae</taxon>
        <taxon>Diploscapter</taxon>
    </lineage>
</organism>
<evidence type="ECO:0000256" key="4">
    <source>
        <dbReference type="SAM" id="SignalP"/>
    </source>
</evidence>
<dbReference type="STRING" id="2018661.A0A2A2J7X5"/>
<dbReference type="AlphaFoldDB" id="A0A2A2J7X5"/>
<dbReference type="FunFam" id="2.60.120.290:FF:000005">
    <property type="entry name" value="Procollagen C-endopeptidase enhancer 1"/>
    <property type="match status" value="1"/>
</dbReference>
<dbReference type="SMART" id="SM00042">
    <property type="entry name" value="CUB"/>
    <property type="match status" value="1"/>
</dbReference>
<dbReference type="InterPro" id="IPR035914">
    <property type="entry name" value="Sperma_CUB_dom_sf"/>
</dbReference>
<keyword evidence="2 3" id="KW-1015">Disulfide bond</keyword>
<dbReference type="PROSITE" id="PS01180">
    <property type="entry name" value="CUB"/>
    <property type="match status" value="1"/>
</dbReference>
<dbReference type="OrthoDB" id="9971251at2759"/>
<dbReference type="PANTHER" id="PTHR24251:SF28">
    <property type="entry name" value="NEUROPILIN AND TOLLOID-LIKE, ISOFORM B"/>
    <property type="match status" value="1"/>
</dbReference>
<evidence type="ECO:0000313" key="6">
    <source>
        <dbReference type="EMBL" id="PAV57757.1"/>
    </source>
</evidence>
<keyword evidence="4" id="KW-0732">Signal</keyword>
<feature type="domain" description="CUB" evidence="5">
    <location>
        <begin position="34"/>
        <end position="160"/>
    </location>
</feature>
<dbReference type="PANTHER" id="PTHR24251">
    <property type="entry name" value="OVOCHYMASE-RELATED"/>
    <property type="match status" value="1"/>
</dbReference>
<dbReference type="Pfam" id="PF00431">
    <property type="entry name" value="CUB"/>
    <property type="match status" value="2"/>
</dbReference>
<protein>
    <recommendedName>
        <fullName evidence="5">CUB domain-containing protein</fullName>
    </recommendedName>
</protein>
<sequence length="252" mass="28990">MIERATCQRSQLIILLLVLFLPLTDQISPNDDICVSFKGIGGSNSITTPNFPEKYSPKVDCVRVIRAIEGHDVTLKFKDLFEIETSYDPNLDGRTVVSDCPNDFVEVRDGRYGFSPLLGRFCGKAIPTQELRATSGFMWVRFYSDEILQYKGFHAVYNMTPTDVKRVNMAEYLRKELTSLDGYINSEDILPFILFLNFSGPLDFVWRLSVPQDFRIAFYFQEFALYKPNDCEENFFEVYSGSTSHTPIKRQV</sequence>
<accession>A0A2A2J7X5</accession>
<comment type="caution">
    <text evidence="6">The sequence shown here is derived from an EMBL/GenBank/DDBJ whole genome shotgun (WGS) entry which is preliminary data.</text>
</comment>